<organism evidence="4 5">
    <name type="scientific">Clostridium argentinense CDC 2741</name>
    <dbReference type="NCBI Taxonomy" id="1418104"/>
    <lineage>
        <taxon>Bacteria</taxon>
        <taxon>Bacillati</taxon>
        <taxon>Bacillota</taxon>
        <taxon>Clostridia</taxon>
        <taxon>Eubacteriales</taxon>
        <taxon>Clostridiaceae</taxon>
        <taxon>Clostridium</taxon>
    </lineage>
</organism>
<keyword evidence="1 2" id="KW-0963">Cytoplasm</keyword>
<dbReference type="CDD" id="cd07187">
    <property type="entry name" value="YvcK_like"/>
    <property type="match status" value="1"/>
</dbReference>
<evidence type="ECO:0000313" key="4">
    <source>
        <dbReference type="EMBL" id="KIE44767.1"/>
    </source>
</evidence>
<proteinExistence type="inferred from homology"/>
<feature type="transmembrane region" description="Helical" evidence="3">
    <location>
        <begin position="12"/>
        <end position="32"/>
    </location>
</feature>
<comment type="caution">
    <text evidence="4">The sequence shown here is derived from an EMBL/GenBank/DDBJ whole genome shotgun (WGS) entry which is preliminary data.</text>
</comment>
<keyword evidence="3" id="KW-0472">Membrane</keyword>
<keyword evidence="3" id="KW-1133">Transmembrane helix</keyword>
<accession>A0A0C1QUQ2</accession>
<comment type="similarity">
    <text evidence="2">Belongs to the gluconeogenesis factor family.</text>
</comment>
<sequence length="447" mass="50194">MKLKYWLRPGIGIKRWIGQMLFGIFIFIYGILEIINRNSLGSKYILFFIGIIIIGVVITYNGFKGYTKKMLSLGSLDVDSLSFNKKSLGELIYEKKILVKGPKIVVIGGGTGLSTLLSGLKRYTSNITAIVTVADDGGGSGLLRKDLGMLPPGDIRNCITALAYTEPIMEELFQYRFKDGRLENQNFGNLFLAAMDGISDNFHEAVKKTCSVLAVTGRVIPVTLENITLSARLKNEFIIKGESNIPKQCMKFKSKIDEVYIEPRGAKAVQDAIDAILEADAVVLGPGSLYTSIIPNLLVGGIKDAILKTKAIKIYISNILTQPGESDNYSVQDHISAIYKHSSKDIVDYVIVNNEALSEEDKQKCLNKNPQLVMLDEEYDSDLVVEYIKSNFIKLKNGYIKHDEDKLAAILVETVMRKKLFYDEKRILEFFYLSQMLKEFREDREKN</sequence>
<dbReference type="Gene3D" id="3.40.50.10680">
    <property type="entry name" value="CofD-like domains"/>
    <property type="match status" value="1"/>
</dbReference>
<dbReference type="GO" id="GO:0043743">
    <property type="term" value="F:LPPG:FO 2-phospho-L-lactate transferase activity"/>
    <property type="evidence" value="ECO:0007669"/>
    <property type="project" value="InterPro"/>
</dbReference>
<dbReference type="InterPro" id="IPR002882">
    <property type="entry name" value="CofD"/>
</dbReference>
<dbReference type="Pfam" id="PF01933">
    <property type="entry name" value="CofD"/>
    <property type="match status" value="1"/>
</dbReference>
<dbReference type="GO" id="GO:0005737">
    <property type="term" value="C:cytoplasm"/>
    <property type="evidence" value="ECO:0007669"/>
    <property type="project" value="UniProtKB-SubCell"/>
</dbReference>
<dbReference type="OrthoDB" id="9783842at2"/>
<keyword evidence="3" id="KW-0812">Transmembrane</keyword>
<dbReference type="PANTHER" id="PTHR30135:SF3">
    <property type="entry name" value="GLUCONEOGENESIS FACTOR-RELATED"/>
    <property type="match status" value="1"/>
</dbReference>
<dbReference type="NCBIfam" id="TIGR01826">
    <property type="entry name" value="CofD_related"/>
    <property type="match status" value="1"/>
</dbReference>
<dbReference type="EMBL" id="AYSO01000020">
    <property type="protein sequence ID" value="KIE44767.1"/>
    <property type="molecule type" value="Genomic_DNA"/>
</dbReference>
<dbReference type="PANTHER" id="PTHR30135">
    <property type="entry name" value="UNCHARACTERIZED PROTEIN YVCK-RELATED"/>
    <property type="match status" value="1"/>
</dbReference>
<keyword evidence="5" id="KW-1185">Reference proteome</keyword>
<dbReference type="STRING" id="29341.RSJ17_05665"/>
<evidence type="ECO:0000313" key="5">
    <source>
        <dbReference type="Proteomes" id="UP000031366"/>
    </source>
</evidence>
<comment type="function">
    <text evidence="2">Required for morphogenesis under gluconeogenic growth conditions.</text>
</comment>
<evidence type="ECO:0000256" key="3">
    <source>
        <dbReference type="SAM" id="Phobius"/>
    </source>
</evidence>
<dbReference type="HAMAP" id="MF_00973">
    <property type="entry name" value="Gluconeogen_factor"/>
    <property type="match status" value="1"/>
</dbReference>
<protein>
    <recommendedName>
        <fullName evidence="2">Putative gluconeogenesis factor</fullName>
    </recommendedName>
</protein>
<gene>
    <name evidence="4" type="ORF">U732_573</name>
</gene>
<dbReference type="Proteomes" id="UP000031366">
    <property type="component" value="Unassembled WGS sequence"/>
</dbReference>
<evidence type="ECO:0000256" key="2">
    <source>
        <dbReference type="HAMAP-Rule" id="MF_00973"/>
    </source>
</evidence>
<feature type="transmembrane region" description="Helical" evidence="3">
    <location>
        <begin position="44"/>
        <end position="63"/>
    </location>
</feature>
<dbReference type="InterPro" id="IPR010119">
    <property type="entry name" value="Gluconeogen_factor"/>
</dbReference>
<dbReference type="RefSeq" id="WP_039636498.1">
    <property type="nucleotide sequence ID" value="NZ_AYSO01000020.1"/>
</dbReference>
<dbReference type="InterPro" id="IPR038136">
    <property type="entry name" value="CofD-like_dom_sf"/>
</dbReference>
<dbReference type="SUPFAM" id="SSF142338">
    <property type="entry name" value="CofD-like"/>
    <property type="match status" value="1"/>
</dbReference>
<name>A0A0C1QUQ2_9CLOT</name>
<comment type="subcellular location">
    <subcellularLocation>
        <location evidence="2">Cytoplasm</location>
    </subcellularLocation>
</comment>
<reference evidence="4 5" key="1">
    <citation type="journal article" date="2015" name="Infect. Genet. Evol.">
        <title>Genomic sequences of six botulinum neurotoxin-producing strains representing three clostridial species illustrate the mobility and diversity of botulinum neurotoxin genes.</title>
        <authorList>
            <person name="Smith T.J."/>
            <person name="Hill K.K."/>
            <person name="Xie G."/>
            <person name="Foley B.T."/>
            <person name="Williamson C.H."/>
            <person name="Foster J.T."/>
            <person name="Johnson S.L."/>
            <person name="Chertkov O."/>
            <person name="Teshima H."/>
            <person name="Gibbons H.S."/>
            <person name="Johnsky L.A."/>
            <person name="Karavis M.A."/>
            <person name="Smith L.A."/>
        </authorList>
    </citation>
    <scope>NUCLEOTIDE SEQUENCE [LARGE SCALE GENOMIC DNA]</scope>
    <source>
        <strain evidence="4 5">CDC 2741</strain>
    </source>
</reference>
<dbReference type="GO" id="GO:0008360">
    <property type="term" value="P:regulation of cell shape"/>
    <property type="evidence" value="ECO:0007669"/>
    <property type="project" value="UniProtKB-UniRule"/>
</dbReference>
<dbReference type="AlphaFoldDB" id="A0A0C1QUQ2"/>
<evidence type="ECO:0000256" key="1">
    <source>
        <dbReference type="ARBA" id="ARBA00022490"/>
    </source>
</evidence>